<dbReference type="STRING" id="34508.A0A4U5LRJ5"/>
<dbReference type="PANTHER" id="PTHR12366">
    <property type="entry name" value="ASPARTYL/ASPARAGINYL BETA-HYDROXYLASE"/>
    <property type="match status" value="1"/>
</dbReference>
<dbReference type="PROSITE" id="PS50005">
    <property type="entry name" value="TPR"/>
    <property type="match status" value="1"/>
</dbReference>
<dbReference type="InterPro" id="IPR039038">
    <property type="entry name" value="ASPH"/>
</dbReference>
<dbReference type="EMBL" id="AZBU02000013">
    <property type="protein sequence ID" value="TKR58616.1"/>
    <property type="molecule type" value="Genomic_DNA"/>
</dbReference>
<sequence>MTRSWRDTLRVHEHITVKGEVCRSGASLRSMCICWIGLWQNFNTFLTKMTLRISSSGRLAAGKLIECARFRGNLYKVLQTQRSLIDRFPEDLQLQNDFGITFVMMGRPDDAKNVFRNILETDPHDNVALSYLGYIHKFYDGDIVLGVALLKKGLKAEDPRLADAKFYYHLGDGLTRLGRISESHRVYEIGADLGLFPSSFQRSLYNIEGLSAKPWWTVEQTGCSKYLKTLEREWIILREEAVALWKTHREKFLAEDNQMVSGDWVAYYIHDDGEFVTKNCEFAPKSCDVLKHFIENTKCFKAEIKFSVLTSGSRVWPHCGPSNCRLRAHMGLQVTSEARIRVADRKAGGRVASSFTTSPSSTRCGSREPRRAASLSSSTLICGIRKCPNRHVLISNTKFLRRPLRFVRRFVLRCLTARLCLINYGLKLREKTKKQDGSNYRFRADHDRSATYKYKQAV</sequence>
<protein>
    <recommendedName>
        <fullName evidence="3">Aspartyl/asparaginy/proline hydroxylase domain-containing protein</fullName>
    </recommendedName>
</protein>
<dbReference type="InterPro" id="IPR011990">
    <property type="entry name" value="TPR-like_helical_dom_sf"/>
</dbReference>
<name>A0A4U5LRJ5_STECR</name>
<dbReference type="OrthoDB" id="438431at2759"/>
<organism evidence="4 5">
    <name type="scientific">Steinernema carpocapsae</name>
    <name type="common">Entomopathogenic nematode</name>
    <dbReference type="NCBI Taxonomy" id="34508"/>
    <lineage>
        <taxon>Eukaryota</taxon>
        <taxon>Metazoa</taxon>
        <taxon>Ecdysozoa</taxon>
        <taxon>Nematoda</taxon>
        <taxon>Chromadorea</taxon>
        <taxon>Rhabditida</taxon>
        <taxon>Tylenchina</taxon>
        <taxon>Panagrolaimomorpha</taxon>
        <taxon>Strongyloidoidea</taxon>
        <taxon>Steinernematidae</taxon>
        <taxon>Steinernema</taxon>
    </lineage>
</organism>
<dbReference type="InterPro" id="IPR027443">
    <property type="entry name" value="IPNS-like_sf"/>
</dbReference>
<dbReference type="PANTHER" id="PTHR12366:SF29">
    <property type="entry name" value="ASPARTYL BETA-HYDROXYLASE, ISOFORM L"/>
    <property type="match status" value="1"/>
</dbReference>
<reference evidence="4 5" key="1">
    <citation type="journal article" date="2015" name="Genome Biol.">
        <title>Comparative genomics of Steinernema reveals deeply conserved gene regulatory networks.</title>
        <authorList>
            <person name="Dillman A.R."/>
            <person name="Macchietto M."/>
            <person name="Porter C.F."/>
            <person name="Rogers A."/>
            <person name="Williams B."/>
            <person name="Antoshechkin I."/>
            <person name="Lee M.M."/>
            <person name="Goodwin Z."/>
            <person name="Lu X."/>
            <person name="Lewis E.E."/>
            <person name="Goodrich-Blair H."/>
            <person name="Stock S.P."/>
            <person name="Adams B.J."/>
            <person name="Sternberg P.W."/>
            <person name="Mortazavi A."/>
        </authorList>
    </citation>
    <scope>NUCLEOTIDE SEQUENCE [LARGE SCALE GENOMIC DNA]</scope>
    <source>
        <strain evidence="4 5">ALL</strain>
    </source>
</reference>
<dbReference type="Gene3D" id="2.60.120.330">
    <property type="entry name" value="B-lactam Antibiotic, Isopenicillin N Synthase, Chain"/>
    <property type="match status" value="1"/>
</dbReference>
<proteinExistence type="inferred from homology"/>
<accession>A0A4U5LRJ5</accession>
<reference evidence="4 5" key="2">
    <citation type="journal article" date="2019" name="G3 (Bethesda)">
        <title>Hybrid Assembly of the Genome of the Entomopathogenic Nematode Steinernema carpocapsae Identifies the X-Chromosome.</title>
        <authorList>
            <person name="Serra L."/>
            <person name="Macchietto M."/>
            <person name="Macias-Munoz A."/>
            <person name="McGill C.J."/>
            <person name="Rodriguez I.M."/>
            <person name="Rodriguez B."/>
            <person name="Murad R."/>
            <person name="Mortazavi A."/>
        </authorList>
    </citation>
    <scope>NUCLEOTIDE SEQUENCE [LARGE SCALE GENOMIC DNA]</scope>
    <source>
        <strain evidence="4 5">ALL</strain>
    </source>
</reference>
<keyword evidence="2" id="KW-0802">TPR repeat</keyword>
<dbReference type="GO" id="GO:0062101">
    <property type="term" value="F:peptidyl-aspartic acid 3-dioxygenase activity"/>
    <property type="evidence" value="ECO:0007669"/>
    <property type="project" value="InterPro"/>
</dbReference>
<dbReference type="InterPro" id="IPR007803">
    <property type="entry name" value="Asp/Arg/Pro-Hydrxlase"/>
</dbReference>
<dbReference type="Proteomes" id="UP000298663">
    <property type="component" value="Unassembled WGS sequence"/>
</dbReference>
<evidence type="ECO:0000256" key="1">
    <source>
        <dbReference type="ARBA" id="ARBA00007730"/>
    </source>
</evidence>
<evidence type="ECO:0000259" key="3">
    <source>
        <dbReference type="Pfam" id="PF05118"/>
    </source>
</evidence>
<evidence type="ECO:0000256" key="2">
    <source>
        <dbReference type="PROSITE-ProRule" id="PRU00339"/>
    </source>
</evidence>
<feature type="repeat" description="TPR" evidence="2">
    <location>
        <begin position="92"/>
        <end position="125"/>
    </location>
</feature>
<evidence type="ECO:0000313" key="5">
    <source>
        <dbReference type="Proteomes" id="UP000298663"/>
    </source>
</evidence>
<comment type="similarity">
    <text evidence="1">Belongs to the aspartyl/asparaginyl beta-hydroxylase family.</text>
</comment>
<evidence type="ECO:0000313" key="4">
    <source>
        <dbReference type="EMBL" id="TKR58616.1"/>
    </source>
</evidence>
<comment type="caution">
    <text evidence="4">The sequence shown here is derived from an EMBL/GenBank/DDBJ whole genome shotgun (WGS) entry which is preliminary data.</text>
</comment>
<dbReference type="SUPFAM" id="SSF48452">
    <property type="entry name" value="TPR-like"/>
    <property type="match status" value="1"/>
</dbReference>
<dbReference type="GO" id="GO:0005783">
    <property type="term" value="C:endoplasmic reticulum"/>
    <property type="evidence" value="ECO:0007669"/>
    <property type="project" value="TreeGrafter"/>
</dbReference>
<dbReference type="Gene3D" id="1.25.40.10">
    <property type="entry name" value="Tetratricopeptide repeat domain"/>
    <property type="match status" value="1"/>
</dbReference>
<feature type="domain" description="Aspartyl/asparaginy/proline hydroxylase" evidence="3">
    <location>
        <begin position="231"/>
        <end position="346"/>
    </location>
</feature>
<dbReference type="Pfam" id="PF05118">
    <property type="entry name" value="Asp_Arg_Hydrox"/>
    <property type="match status" value="1"/>
</dbReference>
<keyword evidence="5" id="KW-1185">Reference proteome</keyword>
<dbReference type="AlphaFoldDB" id="A0A4U5LRJ5"/>
<dbReference type="InterPro" id="IPR019734">
    <property type="entry name" value="TPR_rpt"/>
</dbReference>
<gene>
    <name evidence="4" type="ORF">L596_030040</name>
</gene>